<keyword evidence="2" id="KW-1133">Transmembrane helix</keyword>
<evidence type="ECO:0000313" key="3">
    <source>
        <dbReference type="EMBL" id="GAC78963.1"/>
    </source>
</evidence>
<name>M3VAL7_GORML</name>
<keyword evidence="2" id="KW-0812">Transmembrane</keyword>
<feature type="region of interest" description="Disordered" evidence="1">
    <location>
        <begin position="34"/>
        <end position="54"/>
    </location>
</feature>
<keyword evidence="2" id="KW-0472">Membrane</keyword>
<protein>
    <submittedName>
        <fullName evidence="3">Uncharacterized protein</fullName>
    </submittedName>
</protein>
<dbReference type="AlphaFoldDB" id="M3VAL7"/>
<dbReference type="EMBL" id="BAOP01000005">
    <property type="protein sequence ID" value="GAC78963.1"/>
    <property type="molecule type" value="Genomic_DNA"/>
</dbReference>
<feature type="compositionally biased region" description="Polar residues" evidence="1">
    <location>
        <begin position="39"/>
        <end position="54"/>
    </location>
</feature>
<gene>
    <name evidence="3" type="ORF">GM1_005_01460</name>
</gene>
<evidence type="ECO:0000313" key="4">
    <source>
        <dbReference type="Proteomes" id="UP000035009"/>
    </source>
</evidence>
<feature type="transmembrane region" description="Helical" evidence="2">
    <location>
        <begin position="12"/>
        <end position="32"/>
    </location>
</feature>
<evidence type="ECO:0000256" key="1">
    <source>
        <dbReference type="SAM" id="MobiDB-lite"/>
    </source>
</evidence>
<keyword evidence="4" id="KW-1185">Reference proteome</keyword>
<dbReference type="Proteomes" id="UP000035009">
    <property type="component" value="Unassembled WGS sequence"/>
</dbReference>
<organism evidence="3 4">
    <name type="scientific">Gordonia malaquae NBRC 108250</name>
    <dbReference type="NCBI Taxonomy" id="1223542"/>
    <lineage>
        <taxon>Bacteria</taxon>
        <taxon>Bacillati</taxon>
        <taxon>Actinomycetota</taxon>
        <taxon>Actinomycetes</taxon>
        <taxon>Mycobacteriales</taxon>
        <taxon>Gordoniaceae</taxon>
        <taxon>Gordonia</taxon>
    </lineage>
</organism>
<evidence type="ECO:0000256" key="2">
    <source>
        <dbReference type="SAM" id="Phobius"/>
    </source>
</evidence>
<reference evidence="3 4" key="1">
    <citation type="submission" date="2013-02" db="EMBL/GenBank/DDBJ databases">
        <title>Whole genome shotgun sequence of Gordonia malaquae NBRC 108250.</title>
        <authorList>
            <person name="Yoshida I."/>
            <person name="Hosoyama A."/>
            <person name="Tsuchikane K."/>
            <person name="Ando Y."/>
            <person name="Baba S."/>
            <person name="Ohji S."/>
            <person name="Hamada M."/>
            <person name="Tamura T."/>
            <person name="Yamazoe A."/>
            <person name="Yamazaki S."/>
            <person name="Fujita N."/>
        </authorList>
    </citation>
    <scope>NUCLEOTIDE SEQUENCE [LARGE SCALE GENOMIC DNA]</scope>
    <source>
        <strain evidence="3 4">NBRC 108250</strain>
    </source>
</reference>
<comment type="caution">
    <text evidence="3">The sequence shown here is derived from an EMBL/GenBank/DDBJ whole genome shotgun (WGS) entry which is preliminary data.</text>
</comment>
<accession>M3VAL7</accession>
<sequence length="54" mass="5416">MTRSLQLSLLKLAAVIVMAIALVILVVTGPALEGDAGHSSGSTQDSVRPNGSLG</sequence>
<dbReference type="RefSeq" id="WP_008377176.1">
    <property type="nucleotide sequence ID" value="NZ_BAOP01000005.1"/>
</dbReference>
<proteinExistence type="predicted"/>